<dbReference type="Proteomes" id="UP000245609">
    <property type="component" value="Unassembled WGS sequence"/>
</dbReference>
<dbReference type="Gene3D" id="2.130.10.10">
    <property type="entry name" value="YVTN repeat-like/Quinoprotein amine dehydrogenase"/>
    <property type="match status" value="1"/>
</dbReference>
<dbReference type="InterPro" id="IPR015943">
    <property type="entry name" value="WD40/YVTN_repeat-like_dom_sf"/>
</dbReference>
<evidence type="ECO:0000256" key="2">
    <source>
        <dbReference type="PROSITE-ProRule" id="PRU00221"/>
    </source>
</evidence>
<dbReference type="GO" id="GO:0034058">
    <property type="term" value="P:endosomal vesicle fusion"/>
    <property type="evidence" value="ECO:0007669"/>
    <property type="project" value="TreeGrafter"/>
</dbReference>
<feature type="region of interest" description="Disordered" evidence="3">
    <location>
        <begin position="569"/>
        <end position="590"/>
    </location>
</feature>
<dbReference type="InterPro" id="IPR001680">
    <property type="entry name" value="WD40_rpt"/>
</dbReference>
<name>A0A2T9XY19_9FUNG</name>
<feature type="domain" description="Vacuolar protein sorting-associated protein 8 central" evidence="4">
    <location>
        <begin position="647"/>
        <end position="841"/>
    </location>
</feature>
<evidence type="ECO:0000256" key="3">
    <source>
        <dbReference type="SAM" id="MobiDB-lite"/>
    </source>
</evidence>
<evidence type="ECO:0000259" key="4">
    <source>
        <dbReference type="Pfam" id="PF12816"/>
    </source>
</evidence>
<organism evidence="5 6">
    <name type="scientific">Smittium megazygosporum</name>
    <dbReference type="NCBI Taxonomy" id="133381"/>
    <lineage>
        <taxon>Eukaryota</taxon>
        <taxon>Fungi</taxon>
        <taxon>Fungi incertae sedis</taxon>
        <taxon>Zoopagomycota</taxon>
        <taxon>Kickxellomycotina</taxon>
        <taxon>Harpellomycetes</taxon>
        <taxon>Harpellales</taxon>
        <taxon>Legeriomycetaceae</taxon>
        <taxon>Smittium</taxon>
    </lineage>
</organism>
<feature type="repeat" description="WD" evidence="2">
    <location>
        <begin position="159"/>
        <end position="193"/>
    </location>
</feature>
<feature type="region of interest" description="Disordered" evidence="3">
    <location>
        <begin position="14"/>
        <end position="34"/>
    </location>
</feature>
<keyword evidence="6" id="KW-1185">Reference proteome</keyword>
<dbReference type="EMBL" id="MBFS01003762">
    <property type="protein sequence ID" value="PVU84992.1"/>
    <property type="molecule type" value="Genomic_DNA"/>
</dbReference>
<dbReference type="STRING" id="133381.A0A2T9XY19"/>
<dbReference type="PANTHER" id="PTHR12616">
    <property type="entry name" value="VACUOLAR PROTEIN SORTING VPS41"/>
    <property type="match status" value="1"/>
</dbReference>
<dbReference type="InterPro" id="IPR036322">
    <property type="entry name" value="WD40_repeat_dom_sf"/>
</dbReference>
<dbReference type="GO" id="GO:0005770">
    <property type="term" value="C:late endosome"/>
    <property type="evidence" value="ECO:0007669"/>
    <property type="project" value="TreeGrafter"/>
</dbReference>
<evidence type="ECO:0000313" key="5">
    <source>
        <dbReference type="EMBL" id="PVU84992.1"/>
    </source>
</evidence>
<feature type="region of interest" description="Disordered" evidence="3">
    <location>
        <begin position="1813"/>
        <end position="1834"/>
    </location>
</feature>
<dbReference type="PROSITE" id="PS50082">
    <property type="entry name" value="WD_REPEATS_2"/>
    <property type="match status" value="1"/>
</dbReference>
<reference evidence="5 6" key="1">
    <citation type="journal article" date="2018" name="MBio">
        <title>Comparative Genomics Reveals the Core Gene Toolbox for the Fungus-Insect Symbiosis.</title>
        <authorList>
            <person name="Wang Y."/>
            <person name="Stata M."/>
            <person name="Wang W."/>
            <person name="Stajich J.E."/>
            <person name="White M.M."/>
            <person name="Moncalvo J.M."/>
        </authorList>
    </citation>
    <scope>NUCLEOTIDE SEQUENCE [LARGE SCALE GENOMIC DNA]</scope>
    <source>
        <strain evidence="5 6">SC-DP-2</strain>
    </source>
</reference>
<proteinExistence type="inferred from homology"/>
<feature type="compositionally biased region" description="Basic and acidic residues" evidence="3">
    <location>
        <begin position="1862"/>
        <end position="1879"/>
    </location>
</feature>
<dbReference type="GO" id="GO:0030897">
    <property type="term" value="C:HOPS complex"/>
    <property type="evidence" value="ECO:0007669"/>
    <property type="project" value="TreeGrafter"/>
</dbReference>
<comment type="caution">
    <text evidence="5">The sequence shown here is derived from an EMBL/GenBank/DDBJ whole genome shotgun (WGS) entry which is preliminary data.</text>
</comment>
<feature type="region of interest" description="Disordered" evidence="3">
    <location>
        <begin position="1847"/>
        <end position="1879"/>
    </location>
</feature>
<protein>
    <recommendedName>
        <fullName evidence="4">Vacuolar protein sorting-associated protein 8 central domain-containing protein</fullName>
    </recommendedName>
</protein>
<dbReference type="InterPro" id="IPR025941">
    <property type="entry name" value="Vps8_central_dom"/>
</dbReference>
<sequence>MSVHSSPPFINSGIPKNTLLRNNSSQMPSSSASSASFFDVNPFEITASDFESASEPSQVSLLQNSYFNYADSLSTNPSSNATSTESFSLENEFLFANSFPKIHTILTNSVLIQKLGKPLNFTINKNIAIGTNLGKVITLDFEGNIISILRPPSPNYGLVSSIAFSVEGSRIIVGYSEGFVTLWDWESATLKATISPTSSPKKDTKISHLRGSPISHVCFVSFSRHRFISADTKGNVFHHQIVKKIIRKVVSTPLIVSDELEHNSKELPSLLVDLEPLPRGPSPSPLDSLGIIAVLLDDSFLILQTQPSIKTIFSSKYTKLLRKNIGLGSISWIPPNTIYQTHFFASVAFAVNKNVFLYFLSVPNSTSTKNPAEFQVSITPYFQYKFFSNISTIQWINPLMLFLISTEGSVYVVDICSNIESKVFTFDKVKPLYQSWIAVESSSDIFDSLRYSISIYQNTLYILSSENIYSITLRNWQERILWLMHAGRFIEAVALCTGLYNGTSGQIVIDLPPISSNLLKLKSIEYVSPETLEEQTSIDLSRELLVGPKLTTLVQASLKFLFSAKYSENSSLPNAEDSPFTTANSDSSKNSKSASLLRSVYGPQSINSILASLLLVTIQACIATNKLDFLFKDTFEQICIDPQAELIFLETLEPFIENGTISQVSPSVLQSLIKCYSENPVTRKKLEECLILIDLKPHSGVLSFDIDGVLSVCSDWRMWRALFRIWADVLNDPVTPLNQILNHIEHTIQSYCSRNSSLFLQQEDWQKSLLCLQEEALVFFDALESSLCGLTYPSDDLRAPPSLAESFCTDTLYWLFKPTNSKKSISVSWASSNSNSQTYNNTQERFDPGIQVSSAEVSPGKYNEFGSESSFLPKQPDFKYHNLMISLFFSTERTLSVLTNMANCELIQKIVLVLNGNFLPQSPSLSSLSTKKSPSLSRSIRSVKKVKSGIQVCCDVLLSILRIHNDVISSNPSNTVLQEETDLVYGLSFPEFLPIESLGFIACFLVDTYVSNYPLIFFENGADLLLTRTLLNCKTERTFEKCENSIENLLKVCSPYSDIYSLIEDVKAAKFFKVLCVLYKKTRSFDLVITSYLDDPNMERKMLVFDQIQQLFLLNEDEFPIEKKASVSKFILTNIDKFCEIDPMLLAITVEKGAIHGIDHKTIIDFLFDHHKDSEIEYRYLDTLLNPFFYTSKALNNSNETLGFNPDTIEDINDLAKQKYGVPGYLSENQRQENMVLKYRKHVIYVSSTGIMLSLLSLPLDTLRSITHRYISCLIKYDSFRVLGFVKTHSYKDPTTMQNLMIFEPENVIQQCKENGLTSVVIWLYLLQNKHVGALRIYLQQLENIITVEKTLPLYVPLTDSVADEIINLDSGDYIDSVCGSHPYLSNNLKQIPKLQFSGGVNYLKEKGALESNNSAKSLADNILVSRVFHTLSNTELDPRVIEVSNGCMYVCNALMMHIKEQEQLKNKDEVQTGKQDPQGGSDIESEIHESWNVIILSFVNVILICLHSDLEALGGLRSENSGLKGSSSLQSPEPLYKLFERIFKDSVFRSICLSMYGLLDFMLNTSMKLGIKMNIQMDKVMDYILENSVNFSNHNNLSQSCNKTENRDEKNQIIQKIVIPSLIIFQNGLNKSLSSSEHQIKRVGSLLDYDVFSLVQKLFVLSKKGWRINNSMKQGRSVPLYLFLPNNIKIGDMESGGPAMAEGYGLIKKKIANRNMDLVLGHGSKNMPEKYICPVCHHLLFVDTRRTDAIETLSKVSKKFFSFESVEISLLAINVKMDPENSWQVVINRNIELQNSKKSLLNKEGRTRKRLIGLKNTERWGNPTNSPKLKTGKQFYSDDWDDSRSLKLVPSPKNQRSPKLLKTDTHGTKPERFLEESSKEQANKTVLFVCGHGLHLDCIKKISSITRDHQAIIEKYLCPICNSAPMN</sequence>
<dbReference type="OrthoDB" id="289913at2759"/>
<keyword evidence="2" id="KW-0853">WD repeat</keyword>
<comment type="similarity">
    <text evidence="1">Belongs to the VPS8 family.</text>
</comment>
<evidence type="ECO:0000313" key="6">
    <source>
        <dbReference type="Proteomes" id="UP000245609"/>
    </source>
</evidence>
<evidence type="ECO:0000256" key="1">
    <source>
        <dbReference type="ARBA" id="ARBA00009422"/>
    </source>
</evidence>
<feature type="compositionally biased region" description="Low complexity" evidence="3">
    <location>
        <begin position="24"/>
        <end position="34"/>
    </location>
</feature>
<accession>A0A2T9XY19</accession>
<dbReference type="InterPro" id="IPR045111">
    <property type="entry name" value="Vps41/Vps8"/>
</dbReference>
<dbReference type="Pfam" id="PF23410">
    <property type="entry name" value="Beta-prop_VPS8"/>
    <property type="match status" value="1"/>
</dbReference>
<dbReference type="Pfam" id="PF12816">
    <property type="entry name" value="TPR_Vps8"/>
    <property type="match status" value="1"/>
</dbReference>
<dbReference type="GO" id="GO:0006623">
    <property type="term" value="P:protein targeting to vacuole"/>
    <property type="evidence" value="ECO:0007669"/>
    <property type="project" value="InterPro"/>
</dbReference>
<gene>
    <name evidence="5" type="ORF">BB560_007192</name>
</gene>
<dbReference type="PANTHER" id="PTHR12616:SF8">
    <property type="entry name" value="VACUOLAR PROTEIN SORTING-ASSOCIATED PROTEIN 8 HOMOLOG"/>
    <property type="match status" value="1"/>
</dbReference>
<dbReference type="SUPFAM" id="SSF50978">
    <property type="entry name" value="WD40 repeat-like"/>
    <property type="match status" value="1"/>
</dbReference>